<evidence type="ECO:0000256" key="4">
    <source>
        <dbReference type="ARBA" id="ARBA00022691"/>
    </source>
</evidence>
<evidence type="ECO:0000256" key="3">
    <source>
        <dbReference type="ARBA" id="ARBA00022679"/>
    </source>
</evidence>
<dbReference type="EC" id="2.1.1.37" evidence="1"/>
<dbReference type="InterPro" id="IPR001525">
    <property type="entry name" value="C5_MeTfrase"/>
</dbReference>
<dbReference type="GO" id="GO:0009307">
    <property type="term" value="P:DNA restriction-modification system"/>
    <property type="evidence" value="ECO:0007669"/>
    <property type="project" value="UniProtKB-KW"/>
</dbReference>
<dbReference type="RefSeq" id="WP_137338019.1">
    <property type="nucleotide sequence ID" value="NZ_BSQH01000001.1"/>
</dbReference>
<organism evidence="9 10">
    <name type="scientific">Dyadobacter frigoris</name>
    <dbReference type="NCBI Taxonomy" id="2576211"/>
    <lineage>
        <taxon>Bacteria</taxon>
        <taxon>Pseudomonadati</taxon>
        <taxon>Bacteroidota</taxon>
        <taxon>Cytophagia</taxon>
        <taxon>Cytophagales</taxon>
        <taxon>Spirosomataceae</taxon>
        <taxon>Dyadobacter</taxon>
    </lineage>
</organism>
<dbReference type="OrthoDB" id="32195at2"/>
<sequence length="400" mass="45143">MIIKVEEKISIKEQSALLNMCIENDLDLKLELQKLGLSYDHLRYKSYANNDVTINDYQSIENLRKYKNTIPAVSFFSGAGGMDIGFDYAGFENIASVEVNELFCDTLRTNYPNHLVIGPPNYTGDVKDREVIASLLQNQLGISSPFDGVFHGGPPCQPFSIASNQRFSKSDENFKRKGFEDKEKGNLLEDYIWFIKKFQPKAFIIENVPGLNKIDDGAGLNKLLETLTSIGYTISNPQVVNAADYGVPQKRLRLLIVGTRSKFKFEYPKISLFQTPCLDVFAKPINDSLNHITREHTAQSTLRYMELNFGQRDHLGRVDRLNPSQPSKTVIAGGTKGGGRSHLHPYSPRTLSVRECARLQTFPDDYIFVGPSARQFTQVGNAVPPLLAFKFATEIYRQFY</sequence>
<dbReference type="Pfam" id="PF00145">
    <property type="entry name" value="DNA_methylase"/>
    <property type="match status" value="1"/>
</dbReference>
<keyword evidence="2 7" id="KW-0489">Methyltransferase</keyword>
<keyword evidence="5" id="KW-0680">Restriction system</keyword>
<evidence type="ECO:0000256" key="6">
    <source>
        <dbReference type="ARBA" id="ARBA00047422"/>
    </source>
</evidence>
<comment type="catalytic activity">
    <reaction evidence="6">
        <text>a 2'-deoxycytidine in DNA + S-adenosyl-L-methionine = a 5-methyl-2'-deoxycytidine in DNA + S-adenosyl-L-homocysteine + H(+)</text>
        <dbReference type="Rhea" id="RHEA:13681"/>
        <dbReference type="Rhea" id="RHEA-COMP:11369"/>
        <dbReference type="Rhea" id="RHEA-COMP:11370"/>
        <dbReference type="ChEBI" id="CHEBI:15378"/>
        <dbReference type="ChEBI" id="CHEBI:57856"/>
        <dbReference type="ChEBI" id="CHEBI:59789"/>
        <dbReference type="ChEBI" id="CHEBI:85452"/>
        <dbReference type="ChEBI" id="CHEBI:85454"/>
        <dbReference type="EC" id="2.1.1.37"/>
    </reaction>
</comment>
<keyword evidence="4 7" id="KW-0949">S-adenosyl-L-methionine</keyword>
<evidence type="ECO:0000256" key="5">
    <source>
        <dbReference type="ARBA" id="ARBA00022747"/>
    </source>
</evidence>
<dbReference type="Gene3D" id="3.40.50.150">
    <property type="entry name" value="Vaccinia Virus protein VP39"/>
    <property type="match status" value="1"/>
</dbReference>
<gene>
    <name evidence="9" type="primary">dcm</name>
    <name evidence="9" type="ORF">FDK13_00500</name>
</gene>
<comment type="similarity">
    <text evidence="7 8">Belongs to the class I-like SAM-binding methyltransferase superfamily. C5-methyltransferase family.</text>
</comment>
<dbReference type="AlphaFoldDB" id="A0A4U6DAH8"/>
<evidence type="ECO:0000313" key="9">
    <source>
        <dbReference type="EMBL" id="TKT93725.1"/>
    </source>
</evidence>
<protein>
    <recommendedName>
        <fullName evidence="1">DNA (cytosine-5-)-methyltransferase</fullName>
        <ecNumber evidence="1">2.1.1.37</ecNumber>
    </recommendedName>
</protein>
<keyword evidence="10" id="KW-1185">Reference proteome</keyword>
<dbReference type="InterPro" id="IPR029063">
    <property type="entry name" value="SAM-dependent_MTases_sf"/>
</dbReference>
<evidence type="ECO:0000256" key="1">
    <source>
        <dbReference type="ARBA" id="ARBA00011975"/>
    </source>
</evidence>
<evidence type="ECO:0000256" key="8">
    <source>
        <dbReference type="RuleBase" id="RU000416"/>
    </source>
</evidence>
<dbReference type="InterPro" id="IPR050390">
    <property type="entry name" value="C5-Methyltransferase"/>
</dbReference>
<dbReference type="PROSITE" id="PS51679">
    <property type="entry name" value="SAM_MT_C5"/>
    <property type="match status" value="1"/>
</dbReference>
<evidence type="ECO:0000313" key="10">
    <source>
        <dbReference type="Proteomes" id="UP000304900"/>
    </source>
</evidence>
<dbReference type="Proteomes" id="UP000304900">
    <property type="component" value="Unassembled WGS sequence"/>
</dbReference>
<keyword evidence="3 7" id="KW-0808">Transferase</keyword>
<evidence type="ECO:0000256" key="2">
    <source>
        <dbReference type="ARBA" id="ARBA00022603"/>
    </source>
</evidence>
<dbReference type="PANTHER" id="PTHR10629:SF52">
    <property type="entry name" value="DNA (CYTOSINE-5)-METHYLTRANSFERASE 1"/>
    <property type="match status" value="1"/>
</dbReference>
<accession>A0A4U6DAH8</accession>
<dbReference type="GO" id="GO:0032259">
    <property type="term" value="P:methylation"/>
    <property type="evidence" value="ECO:0007669"/>
    <property type="project" value="UniProtKB-KW"/>
</dbReference>
<comment type="caution">
    <text evidence="9">The sequence shown here is derived from an EMBL/GenBank/DDBJ whole genome shotgun (WGS) entry which is preliminary data.</text>
</comment>
<dbReference type="GO" id="GO:0003886">
    <property type="term" value="F:DNA (cytosine-5-)-methyltransferase activity"/>
    <property type="evidence" value="ECO:0007669"/>
    <property type="project" value="UniProtKB-EC"/>
</dbReference>
<dbReference type="NCBIfam" id="TIGR00675">
    <property type="entry name" value="dcm"/>
    <property type="match status" value="1"/>
</dbReference>
<evidence type="ECO:0000256" key="7">
    <source>
        <dbReference type="PROSITE-ProRule" id="PRU01016"/>
    </source>
</evidence>
<dbReference type="Gene3D" id="3.90.120.10">
    <property type="entry name" value="DNA Methylase, subunit A, domain 2"/>
    <property type="match status" value="1"/>
</dbReference>
<reference evidence="9 10" key="1">
    <citation type="submission" date="2019-05" db="EMBL/GenBank/DDBJ databases">
        <title>Dyadobacter AR-3-8 sp. nov., isolated from arctic soil.</title>
        <authorList>
            <person name="Chaudhary D.K."/>
        </authorList>
    </citation>
    <scope>NUCLEOTIDE SEQUENCE [LARGE SCALE GENOMIC DNA]</scope>
    <source>
        <strain evidence="9 10">AR-3-8</strain>
    </source>
</reference>
<dbReference type="SUPFAM" id="SSF53335">
    <property type="entry name" value="S-adenosyl-L-methionine-dependent methyltransferases"/>
    <property type="match status" value="1"/>
</dbReference>
<dbReference type="PANTHER" id="PTHR10629">
    <property type="entry name" value="CYTOSINE-SPECIFIC METHYLTRANSFERASE"/>
    <property type="match status" value="1"/>
</dbReference>
<name>A0A4U6DAH8_9BACT</name>
<dbReference type="EMBL" id="SZVO01000001">
    <property type="protein sequence ID" value="TKT93725.1"/>
    <property type="molecule type" value="Genomic_DNA"/>
</dbReference>
<proteinExistence type="inferred from homology"/>
<feature type="active site" evidence="7">
    <location>
        <position position="156"/>
    </location>
</feature>
<dbReference type="PRINTS" id="PR00105">
    <property type="entry name" value="C5METTRFRASE"/>
</dbReference>